<comment type="catalytic activity">
    <reaction evidence="6">
        <text>DNA(n) + a 2'-deoxyribonucleoside 5'-triphosphate = DNA(n+1) + diphosphate</text>
        <dbReference type="Rhea" id="RHEA:22508"/>
        <dbReference type="Rhea" id="RHEA-COMP:17339"/>
        <dbReference type="Rhea" id="RHEA-COMP:17340"/>
        <dbReference type="ChEBI" id="CHEBI:33019"/>
        <dbReference type="ChEBI" id="CHEBI:61560"/>
        <dbReference type="ChEBI" id="CHEBI:173112"/>
        <dbReference type="EC" id="2.7.7.7"/>
    </reaction>
</comment>
<dbReference type="RefSeq" id="WP_067334625.1">
    <property type="nucleotide sequence ID" value="NZ_LZNA01000010.1"/>
</dbReference>
<dbReference type="Pfam" id="PF14840">
    <property type="entry name" value="DNA_pol3_delt_C"/>
    <property type="match status" value="1"/>
</dbReference>
<comment type="caution">
    <text evidence="9">The sequence shown here is derived from an EMBL/GenBank/DDBJ whole genome shotgun (WGS) entry which is preliminary data.</text>
</comment>
<dbReference type="GO" id="GO:0009360">
    <property type="term" value="C:DNA polymerase III complex"/>
    <property type="evidence" value="ECO:0007669"/>
    <property type="project" value="UniProtKB-UniRule"/>
</dbReference>
<name>A0A1B8QKB7_9GAMM</name>
<keyword evidence="3" id="KW-0235">DNA replication</keyword>
<comment type="similarity">
    <text evidence="5">Belongs to the DNA polymerase HolA subunit family.</text>
</comment>
<dbReference type="GO" id="GO:0003887">
    <property type="term" value="F:DNA-directed DNA polymerase activity"/>
    <property type="evidence" value="ECO:0007669"/>
    <property type="project" value="UniProtKB-UniRule"/>
</dbReference>
<evidence type="ECO:0000313" key="10">
    <source>
        <dbReference type="Proteomes" id="UP000092616"/>
    </source>
</evidence>
<evidence type="ECO:0000256" key="4">
    <source>
        <dbReference type="ARBA" id="ARBA00022932"/>
    </source>
</evidence>
<keyword evidence="1" id="KW-0808">Transferase</keyword>
<dbReference type="NCBIfam" id="TIGR01128">
    <property type="entry name" value="holA"/>
    <property type="match status" value="1"/>
</dbReference>
<evidence type="ECO:0000256" key="7">
    <source>
        <dbReference type="NCBIfam" id="TIGR01128"/>
    </source>
</evidence>
<evidence type="ECO:0000256" key="2">
    <source>
        <dbReference type="ARBA" id="ARBA00022695"/>
    </source>
</evidence>
<dbReference type="Proteomes" id="UP000092616">
    <property type="component" value="Unassembled WGS sequence"/>
</dbReference>
<dbReference type="EC" id="2.7.7.7" evidence="7"/>
<accession>A0A1B8QKB7</accession>
<keyword evidence="4" id="KW-0239">DNA-directed DNA polymerase</keyword>
<dbReference type="SUPFAM" id="SSF52540">
    <property type="entry name" value="P-loop containing nucleoside triphosphate hydrolases"/>
    <property type="match status" value="1"/>
</dbReference>
<evidence type="ECO:0000256" key="1">
    <source>
        <dbReference type="ARBA" id="ARBA00022679"/>
    </source>
</evidence>
<evidence type="ECO:0000256" key="3">
    <source>
        <dbReference type="ARBA" id="ARBA00022705"/>
    </source>
</evidence>
<dbReference type="GO" id="GO:0006261">
    <property type="term" value="P:DNA-templated DNA replication"/>
    <property type="evidence" value="ECO:0007669"/>
    <property type="project" value="TreeGrafter"/>
</dbReference>
<dbReference type="InterPro" id="IPR027417">
    <property type="entry name" value="P-loop_NTPase"/>
</dbReference>
<evidence type="ECO:0000313" key="9">
    <source>
        <dbReference type="EMBL" id="OBX83964.1"/>
    </source>
</evidence>
<sequence length="355" mass="39696">MQLDFLTAFRQAQPQNSPTPATGLWLLHGDEDLLQQWLVQRMAVTWRAQGMAIQRTDIVNAKSWQAVLGEFDSLSLFDERRVIIAQGNHKPDGKRDGEILQALKHFAKHAQADPQNALIVLSPRFDKRAQNSAFYQLCNQYGQVVECRLIQARDRHALLVAHAADFGLTLTADAWQQLEDQTQNNLLSAYQTLWRLSYLFAVPAPYPAKPTLMTIDSTQLAQGLVRQAQFSTFDLSDAMLAGNSARVVRIMRQLKASDEPPSLVLWTLSKDMRALQAMQTGTSLASLGIWQSKQSLYQQAAHRHHGQNLDAWTALLYRCDQAIKGLIAQPVWELLLQAALAVAGVTLFNPQSATS</sequence>
<feature type="domain" description="DNA polymerase III subunit delta C-terminal" evidence="8">
    <location>
        <begin position="233"/>
        <end position="340"/>
    </location>
</feature>
<dbReference type="InterPro" id="IPR032780">
    <property type="entry name" value="DNA_pol3_delt_C"/>
</dbReference>
<gene>
    <name evidence="9" type="ORF">A9306_04050</name>
</gene>
<dbReference type="InterPro" id="IPR008921">
    <property type="entry name" value="DNA_pol3_clamp-load_cplx_C"/>
</dbReference>
<evidence type="ECO:0000256" key="6">
    <source>
        <dbReference type="ARBA" id="ARBA00049244"/>
    </source>
</evidence>
<dbReference type="Gene3D" id="1.10.8.60">
    <property type="match status" value="1"/>
</dbReference>
<evidence type="ECO:0000259" key="8">
    <source>
        <dbReference type="Pfam" id="PF14840"/>
    </source>
</evidence>
<organism evidence="9 10">
    <name type="scientific">Faucicola atlantae</name>
    <dbReference type="NCBI Taxonomy" id="34059"/>
    <lineage>
        <taxon>Bacteria</taxon>
        <taxon>Pseudomonadati</taxon>
        <taxon>Pseudomonadota</taxon>
        <taxon>Gammaproteobacteria</taxon>
        <taxon>Moraxellales</taxon>
        <taxon>Moraxellaceae</taxon>
        <taxon>Faucicola</taxon>
    </lineage>
</organism>
<keyword evidence="2" id="KW-0548">Nucleotidyltransferase</keyword>
<proteinExistence type="inferred from homology"/>
<dbReference type="InterPro" id="IPR005790">
    <property type="entry name" value="DNA_polIII_delta"/>
</dbReference>
<keyword evidence="10" id="KW-1185">Reference proteome</keyword>
<dbReference type="SUPFAM" id="SSF48019">
    <property type="entry name" value="post-AAA+ oligomerization domain-like"/>
    <property type="match status" value="1"/>
</dbReference>
<dbReference type="GO" id="GO:0003677">
    <property type="term" value="F:DNA binding"/>
    <property type="evidence" value="ECO:0007669"/>
    <property type="project" value="InterPro"/>
</dbReference>
<protein>
    <recommendedName>
        <fullName evidence="7">DNA polymerase III subunit delta</fullName>
        <ecNumber evidence="7">2.7.7.7</ecNumber>
    </recommendedName>
</protein>
<dbReference type="Gene3D" id="1.20.272.10">
    <property type="match status" value="1"/>
</dbReference>
<dbReference type="AlphaFoldDB" id="A0A1B8QKB7"/>
<dbReference type="PANTHER" id="PTHR34388">
    <property type="entry name" value="DNA POLYMERASE III SUBUNIT DELTA"/>
    <property type="match status" value="1"/>
</dbReference>
<evidence type="ECO:0000256" key="5">
    <source>
        <dbReference type="ARBA" id="ARBA00034754"/>
    </source>
</evidence>
<dbReference type="PANTHER" id="PTHR34388:SF1">
    <property type="entry name" value="DNA POLYMERASE III SUBUNIT DELTA"/>
    <property type="match status" value="1"/>
</dbReference>
<reference evidence="9 10" key="1">
    <citation type="submission" date="2016-06" db="EMBL/GenBank/DDBJ databases">
        <title>Draft genome of Moraxella atlantae CCUG 59586.</title>
        <authorList>
            <person name="Salva-Serra F."/>
            <person name="Engstrom-Jakobsson H."/>
            <person name="Thorell K."/>
            <person name="Gonzales-Siles L."/>
            <person name="Karlsson R."/>
            <person name="Boulund F."/>
            <person name="Engstrand L."/>
            <person name="Kristiansson E."/>
            <person name="Moore E."/>
        </authorList>
    </citation>
    <scope>NUCLEOTIDE SEQUENCE [LARGE SCALE GENOMIC DNA]</scope>
    <source>
        <strain evidence="9 10">CCUG 59586</strain>
    </source>
</reference>
<dbReference type="EMBL" id="LZNA01000010">
    <property type="protein sequence ID" value="OBX83964.1"/>
    <property type="molecule type" value="Genomic_DNA"/>
</dbReference>
<dbReference type="Gene3D" id="3.40.50.300">
    <property type="entry name" value="P-loop containing nucleotide triphosphate hydrolases"/>
    <property type="match status" value="1"/>
</dbReference>